<dbReference type="Pfam" id="PF03401">
    <property type="entry name" value="TctC"/>
    <property type="match status" value="1"/>
</dbReference>
<dbReference type="Gene3D" id="3.40.190.10">
    <property type="entry name" value="Periplasmic binding protein-like II"/>
    <property type="match status" value="1"/>
</dbReference>
<dbReference type="PANTHER" id="PTHR42928">
    <property type="entry name" value="TRICARBOXYLATE-BINDING PROTEIN"/>
    <property type="match status" value="1"/>
</dbReference>
<gene>
    <name evidence="2" type="ORF">SAMN05421875_1039</name>
</gene>
<evidence type="ECO:0000313" key="2">
    <source>
        <dbReference type="EMBL" id="SDZ89280.1"/>
    </source>
</evidence>
<dbReference type="InterPro" id="IPR006311">
    <property type="entry name" value="TAT_signal"/>
</dbReference>
<dbReference type="InterPro" id="IPR042100">
    <property type="entry name" value="Bug_dom1"/>
</dbReference>
<dbReference type="PANTHER" id="PTHR42928:SF5">
    <property type="entry name" value="BLR1237 PROTEIN"/>
    <property type="match status" value="1"/>
</dbReference>
<dbReference type="STRING" id="592050.SAMN05421875_1039"/>
<dbReference type="Gene3D" id="3.40.190.150">
    <property type="entry name" value="Bordetella uptake gene, domain 1"/>
    <property type="match status" value="1"/>
</dbReference>
<sequence>MTTQPPAHSLFPPSFHRDGIARRTLLAAAVAGAVAPALTWAQGSDKPLRMVLPVSAGSGVDGVARVLGPSLGKALARPVVVENYPGAGGITGTSMIVKAPKDGSVLGMVSNNHVVNPSVFKNIPYDAVDDITPITMIGATPFVLVAHPSVAARNLRELIALAKAQPGALNYGSSGNGTILHLAAEMFVHEAQVDIKHIPYRGMGPLTADVLGGQIQMAFIAIAVAAPHVKAGALRAIGLSSSVRSPLLPDLPTMAEQGLSHYVLDGWVAVVGPAGLPKAEVERAYHGVRSAVATPEVRDALLAQGYQLQSPPPDATAAFFRSEIGRMARLVKQSGLKLD</sequence>
<dbReference type="CDD" id="cd13578">
    <property type="entry name" value="PBP2_Bug27"/>
    <property type="match status" value="1"/>
</dbReference>
<name>A0A1H3WQQ7_9BURK</name>
<dbReference type="GeneID" id="34233627"/>
<dbReference type="EMBL" id="FNQJ01000003">
    <property type="protein sequence ID" value="SDZ89280.1"/>
    <property type="molecule type" value="Genomic_DNA"/>
</dbReference>
<dbReference type="RefSeq" id="WP_092697022.1">
    <property type="nucleotide sequence ID" value="NZ_CAXIQL010000090.1"/>
</dbReference>
<comment type="similarity">
    <text evidence="1">Belongs to the UPF0065 (bug) family.</text>
</comment>
<proteinExistence type="inferred from homology"/>
<protein>
    <submittedName>
        <fullName evidence="2">Tripartite-type tricarboxylate transporter, receptor component TctC</fullName>
    </submittedName>
</protein>
<accession>A0A1H3WQQ7</accession>
<evidence type="ECO:0000313" key="3">
    <source>
        <dbReference type="Proteomes" id="UP000199002"/>
    </source>
</evidence>
<dbReference type="PROSITE" id="PS51318">
    <property type="entry name" value="TAT"/>
    <property type="match status" value="1"/>
</dbReference>
<dbReference type="Proteomes" id="UP000199002">
    <property type="component" value="Unassembled WGS sequence"/>
</dbReference>
<organism evidence="2 3">
    <name type="scientific">Acidovorax soli</name>
    <dbReference type="NCBI Taxonomy" id="592050"/>
    <lineage>
        <taxon>Bacteria</taxon>
        <taxon>Pseudomonadati</taxon>
        <taxon>Pseudomonadota</taxon>
        <taxon>Betaproteobacteria</taxon>
        <taxon>Burkholderiales</taxon>
        <taxon>Comamonadaceae</taxon>
        <taxon>Acidovorax</taxon>
    </lineage>
</organism>
<reference evidence="3" key="1">
    <citation type="submission" date="2016-10" db="EMBL/GenBank/DDBJ databases">
        <authorList>
            <person name="Varghese N."/>
            <person name="Submissions S."/>
        </authorList>
    </citation>
    <scope>NUCLEOTIDE SEQUENCE [LARGE SCALE GENOMIC DNA]</scope>
    <source>
        <strain evidence="3">DSM 25157</strain>
    </source>
</reference>
<dbReference type="SUPFAM" id="SSF53850">
    <property type="entry name" value="Periplasmic binding protein-like II"/>
    <property type="match status" value="1"/>
</dbReference>
<dbReference type="PIRSF" id="PIRSF017082">
    <property type="entry name" value="YflP"/>
    <property type="match status" value="1"/>
</dbReference>
<keyword evidence="3" id="KW-1185">Reference proteome</keyword>
<evidence type="ECO:0000256" key="1">
    <source>
        <dbReference type="ARBA" id="ARBA00006987"/>
    </source>
</evidence>
<dbReference type="AlphaFoldDB" id="A0A1H3WQQ7"/>
<keyword evidence="2" id="KW-0675">Receptor</keyword>
<dbReference type="InterPro" id="IPR005064">
    <property type="entry name" value="BUG"/>
</dbReference>